<evidence type="ECO:0000313" key="2">
    <source>
        <dbReference type="Proteomes" id="UP001596442"/>
    </source>
</evidence>
<dbReference type="Proteomes" id="UP001596442">
    <property type="component" value="Unassembled WGS sequence"/>
</dbReference>
<keyword evidence="2" id="KW-1185">Reference proteome</keyword>
<gene>
    <name evidence="1" type="ORF">ACFQEU_18035</name>
</gene>
<proteinExistence type="predicted"/>
<comment type="caution">
    <text evidence="1">The sequence shown here is derived from an EMBL/GenBank/DDBJ whole genome shotgun (WGS) entry which is preliminary data.</text>
</comment>
<organism evidence="1 2">
    <name type="scientific">Halorubrum tibetense</name>
    <dbReference type="NCBI Taxonomy" id="175631"/>
    <lineage>
        <taxon>Archaea</taxon>
        <taxon>Methanobacteriati</taxon>
        <taxon>Methanobacteriota</taxon>
        <taxon>Stenosarchaea group</taxon>
        <taxon>Halobacteria</taxon>
        <taxon>Halobacteriales</taxon>
        <taxon>Haloferacaceae</taxon>
        <taxon>Halorubrum</taxon>
    </lineage>
</organism>
<dbReference type="AlphaFoldDB" id="A0ABD5SII7"/>
<dbReference type="EMBL" id="JBHSWW010000736">
    <property type="protein sequence ID" value="MFC6755353.1"/>
    <property type="molecule type" value="Genomic_DNA"/>
</dbReference>
<accession>A0ABD5SII7</accession>
<feature type="non-terminal residue" evidence="1">
    <location>
        <position position="173"/>
    </location>
</feature>
<dbReference type="RefSeq" id="WP_379784402.1">
    <property type="nucleotide sequence ID" value="NZ_JBHSWW010000736.1"/>
</dbReference>
<feature type="non-terminal residue" evidence="1">
    <location>
        <position position="1"/>
    </location>
</feature>
<evidence type="ECO:0000313" key="1">
    <source>
        <dbReference type="EMBL" id="MFC6755353.1"/>
    </source>
</evidence>
<protein>
    <submittedName>
        <fullName evidence="1">Uncharacterized protein</fullName>
    </submittedName>
</protein>
<name>A0ABD5SII7_9EURY</name>
<reference evidence="1 2" key="1">
    <citation type="journal article" date="2019" name="Int. J. Syst. Evol. Microbiol.">
        <title>The Global Catalogue of Microorganisms (GCM) 10K type strain sequencing project: providing services to taxonomists for standard genome sequencing and annotation.</title>
        <authorList>
            <consortium name="The Broad Institute Genomics Platform"/>
            <consortium name="The Broad Institute Genome Sequencing Center for Infectious Disease"/>
            <person name="Wu L."/>
            <person name="Ma J."/>
        </authorList>
    </citation>
    <scope>NUCLEOTIDE SEQUENCE [LARGE SCALE GENOMIC DNA]</scope>
    <source>
        <strain evidence="1 2">CGMCC 1.3239</strain>
    </source>
</reference>
<sequence>LVPSSAVDSYRTFANTAEGRKHIINGFNTTFVFSGLYEDNYIQAYRHVNLGSNSKGQLRYTASRRLRADLNVSSQHFEIAENENSLLSALSGFLEAVGDNQSVTYDLSEIGVNRASFFTSLYADSFQWDVGGPLSGVLPSFTLPTAAAETIEAGVLSFAVIGSDGYMQSGGLE</sequence>